<protein>
    <submittedName>
        <fullName evidence="2 4">Uncharacterized protein</fullName>
    </submittedName>
</protein>
<evidence type="ECO:0000313" key="2">
    <source>
        <dbReference type="EMBL" id="VDL80134.1"/>
    </source>
</evidence>
<dbReference type="AlphaFoldDB" id="A0A0N4YI23"/>
<evidence type="ECO:0000313" key="4">
    <source>
        <dbReference type="WBParaSite" id="NBR_0001653801-mRNA-1"/>
    </source>
</evidence>
<proteinExistence type="predicted"/>
<gene>
    <name evidence="2" type="ORF">NBR_LOCUS16539</name>
</gene>
<dbReference type="Proteomes" id="UP000271162">
    <property type="component" value="Unassembled WGS sequence"/>
</dbReference>
<name>A0A0N4YI23_NIPBR</name>
<evidence type="ECO:0000313" key="3">
    <source>
        <dbReference type="Proteomes" id="UP000271162"/>
    </source>
</evidence>
<dbReference type="EMBL" id="UYSL01022249">
    <property type="protein sequence ID" value="VDL80134.1"/>
    <property type="molecule type" value="Genomic_DNA"/>
</dbReference>
<feature type="compositionally biased region" description="Basic and acidic residues" evidence="1">
    <location>
        <begin position="7"/>
        <end position="41"/>
    </location>
</feature>
<reference evidence="2 3" key="2">
    <citation type="submission" date="2018-11" db="EMBL/GenBank/DDBJ databases">
        <authorList>
            <consortium name="Pathogen Informatics"/>
        </authorList>
    </citation>
    <scope>NUCLEOTIDE SEQUENCE [LARGE SCALE GENOMIC DNA]</scope>
</reference>
<feature type="region of interest" description="Disordered" evidence="1">
    <location>
        <begin position="1"/>
        <end position="81"/>
    </location>
</feature>
<dbReference type="WBParaSite" id="NBR_0001653801-mRNA-1">
    <property type="protein sequence ID" value="NBR_0001653801-mRNA-1"/>
    <property type="gene ID" value="NBR_0001653801"/>
</dbReference>
<accession>A0A0N4YI23</accession>
<keyword evidence="3" id="KW-1185">Reference proteome</keyword>
<evidence type="ECO:0000256" key="1">
    <source>
        <dbReference type="SAM" id="MobiDB-lite"/>
    </source>
</evidence>
<sequence length="81" mass="9520">MAEDEEKENKEEKKEEKEEKKEEKDKKKEEKDDKIKEDRTQQGRVLGHLFFVANKVRKVYKDQSESKAPSTTPKAGTPKEP</sequence>
<organism evidence="4">
    <name type="scientific">Nippostrongylus brasiliensis</name>
    <name type="common">Rat hookworm</name>
    <dbReference type="NCBI Taxonomy" id="27835"/>
    <lineage>
        <taxon>Eukaryota</taxon>
        <taxon>Metazoa</taxon>
        <taxon>Ecdysozoa</taxon>
        <taxon>Nematoda</taxon>
        <taxon>Chromadorea</taxon>
        <taxon>Rhabditida</taxon>
        <taxon>Rhabditina</taxon>
        <taxon>Rhabditomorpha</taxon>
        <taxon>Strongyloidea</taxon>
        <taxon>Heligmosomidae</taxon>
        <taxon>Nippostrongylus</taxon>
    </lineage>
</organism>
<reference evidence="4" key="1">
    <citation type="submission" date="2017-02" db="UniProtKB">
        <authorList>
            <consortium name="WormBaseParasite"/>
        </authorList>
    </citation>
    <scope>IDENTIFICATION</scope>
</reference>